<evidence type="ECO:0000313" key="2">
    <source>
        <dbReference type="EMBL" id="KXO01072.1"/>
    </source>
</evidence>
<dbReference type="Proteomes" id="UP000070138">
    <property type="component" value="Unassembled WGS sequence"/>
</dbReference>
<proteinExistence type="predicted"/>
<name>A0A137RLK3_9FLAO</name>
<dbReference type="OrthoDB" id="672524at2"/>
<keyword evidence="1" id="KW-1133">Transmembrane helix</keyword>
<organism evidence="2 3">
    <name type="scientific">Aequorivita aquimaris</name>
    <dbReference type="NCBI Taxonomy" id="1548749"/>
    <lineage>
        <taxon>Bacteria</taxon>
        <taxon>Pseudomonadati</taxon>
        <taxon>Bacteroidota</taxon>
        <taxon>Flavobacteriia</taxon>
        <taxon>Flavobacteriales</taxon>
        <taxon>Flavobacteriaceae</taxon>
        <taxon>Aequorivita</taxon>
    </lineage>
</organism>
<feature type="transmembrane region" description="Helical" evidence="1">
    <location>
        <begin position="101"/>
        <end position="122"/>
    </location>
</feature>
<evidence type="ECO:0000256" key="1">
    <source>
        <dbReference type="SAM" id="Phobius"/>
    </source>
</evidence>
<keyword evidence="3" id="KW-1185">Reference proteome</keyword>
<keyword evidence="1" id="KW-0812">Transmembrane</keyword>
<reference evidence="2 3" key="2">
    <citation type="journal article" date="2016" name="Int. J. Syst. Evol. Microbiol.">
        <title>Vitellibacter aquimaris sp. nov., a marine bacterium isolated from seawater.</title>
        <authorList>
            <person name="Thevarajoo S."/>
            <person name="Selvaratnam C."/>
            <person name="Goh K.M."/>
            <person name="Hong K.W."/>
            <person name="Chan X.Y."/>
            <person name="Chan K.G."/>
            <person name="Chong C.S."/>
        </authorList>
    </citation>
    <scope>NUCLEOTIDE SEQUENCE [LARGE SCALE GENOMIC DNA]</scope>
    <source>
        <strain evidence="2 3">D-24</strain>
    </source>
</reference>
<dbReference type="AlphaFoldDB" id="A0A137RLK3"/>
<keyword evidence="1" id="KW-0472">Membrane</keyword>
<feature type="transmembrane region" description="Helical" evidence="1">
    <location>
        <begin position="142"/>
        <end position="159"/>
    </location>
</feature>
<feature type="transmembrane region" description="Helical" evidence="1">
    <location>
        <begin position="12"/>
        <end position="38"/>
    </location>
</feature>
<accession>A0A137RLK3</accession>
<comment type="caution">
    <text evidence="2">The sequence shown here is derived from an EMBL/GenBank/DDBJ whole genome shotgun (WGS) entry which is preliminary data.</text>
</comment>
<reference evidence="3" key="1">
    <citation type="submission" date="2014-10" db="EMBL/GenBank/DDBJ databases">
        <title>Genome sequencing of Vitellibacter sp. D-24.</title>
        <authorList>
            <person name="Thevarajoo S."/>
            <person name="Selvaratnam C."/>
            <person name="Goh K.M."/>
            <person name="Chong C.S."/>
        </authorList>
    </citation>
    <scope>NUCLEOTIDE SEQUENCE [LARGE SCALE GENOMIC DNA]</scope>
    <source>
        <strain evidence="3">D-24</strain>
    </source>
</reference>
<protein>
    <recommendedName>
        <fullName evidence="4">DUF2975 domain-containing protein</fullName>
    </recommendedName>
</protein>
<dbReference type="RefSeq" id="WP_062619054.1">
    <property type="nucleotide sequence ID" value="NZ_JRWG01000001.1"/>
</dbReference>
<dbReference type="STRING" id="1548749.LS48_00925"/>
<sequence length="173" mass="19564">MKTNIIMKVMNIIFWIVFIGLCIETGALLVSLFVTLFINSNGAEDTYMGLDLLDLYNFNVEHYIGVASFSITLSALKAYLAYLVIKLFMKFDLNYPFNEKTASVITQMSHYALSIGVVAIIAENYANRIMRQGLTLQIDWGAEQFLFFAGIIYIIALVFKKGVEIQSENELTI</sequence>
<evidence type="ECO:0008006" key="4">
    <source>
        <dbReference type="Google" id="ProtNLM"/>
    </source>
</evidence>
<dbReference type="EMBL" id="JRWG01000001">
    <property type="protein sequence ID" value="KXO01072.1"/>
    <property type="molecule type" value="Genomic_DNA"/>
</dbReference>
<evidence type="ECO:0000313" key="3">
    <source>
        <dbReference type="Proteomes" id="UP000070138"/>
    </source>
</evidence>
<gene>
    <name evidence="2" type="ORF">LS48_00925</name>
</gene>
<feature type="transmembrane region" description="Helical" evidence="1">
    <location>
        <begin position="63"/>
        <end position="89"/>
    </location>
</feature>